<proteinExistence type="predicted"/>
<evidence type="ECO:0000313" key="1">
    <source>
        <dbReference type="EMBL" id="CDW47559.1"/>
    </source>
</evidence>
<organism evidence="1">
    <name type="scientific">Lepeophtheirus salmonis</name>
    <name type="common">Salmon louse</name>
    <name type="synonym">Caligus salmonis</name>
    <dbReference type="NCBI Taxonomy" id="72036"/>
    <lineage>
        <taxon>Eukaryota</taxon>
        <taxon>Metazoa</taxon>
        <taxon>Ecdysozoa</taxon>
        <taxon>Arthropoda</taxon>
        <taxon>Crustacea</taxon>
        <taxon>Multicrustacea</taxon>
        <taxon>Hexanauplia</taxon>
        <taxon>Copepoda</taxon>
        <taxon>Siphonostomatoida</taxon>
        <taxon>Caligidae</taxon>
        <taxon>Lepeophtheirus</taxon>
    </lineage>
</organism>
<name>A0A0K2VAN5_LEPSM</name>
<dbReference type="EMBL" id="HACA01030198">
    <property type="protein sequence ID" value="CDW47559.1"/>
    <property type="molecule type" value="Transcribed_RNA"/>
</dbReference>
<dbReference type="AlphaFoldDB" id="A0A0K2VAN5"/>
<reference evidence="1" key="1">
    <citation type="submission" date="2014-05" db="EMBL/GenBank/DDBJ databases">
        <authorList>
            <person name="Chronopoulou M."/>
        </authorList>
    </citation>
    <scope>NUCLEOTIDE SEQUENCE</scope>
    <source>
        <tissue evidence="1">Whole organism</tissue>
    </source>
</reference>
<protein>
    <submittedName>
        <fullName evidence="1">Uncharacterized protein</fullName>
    </submittedName>
</protein>
<accession>A0A0K2VAN5</accession>
<sequence length="21" mass="2367">MLHPINYPGCCDHLSSCFCLL</sequence>